<evidence type="ECO:0000256" key="1">
    <source>
        <dbReference type="ARBA" id="ARBA00005791"/>
    </source>
</evidence>
<dbReference type="PANTHER" id="PTHR13887">
    <property type="entry name" value="GLUTATHIONE S-TRANSFERASE KAPPA"/>
    <property type="match status" value="1"/>
</dbReference>
<gene>
    <name evidence="8" type="ORF">JOC86_000160</name>
</gene>
<proteinExistence type="inferred from homology"/>
<dbReference type="Proteomes" id="UP001646157">
    <property type="component" value="Unassembled WGS sequence"/>
</dbReference>
<organism evidence="8 9">
    <name type="scientific">Rossellomorea pakistanensis</name>
    <dbReference type="NCBI Taxonomy" id="992288"/>
    <lineage>
        <taxon>Bacteria</taxon>
        <taxon>Bacillati</taxon>
        <taxon>Bacillota</taxon>
        <taxon>Bacilli</taxon>
        <taxon>Bacillales</taxon>
        <taxon>Bacillaceae</taxon>
        <taxon>Rossellomorea</taxon>
    </lineage>
</organism>
<keyword evidence="8" id="KW-0413">Isomerase</keyword>
<dbReference type="InterPro" id="IPR036249">
    <property type="entry name" value="Thioredoxin-like_sf"/>
</dbReference>
<dbReference type="SUPFAM" id="SSF52833">
    <property type="entry name" value="Thioredoxin-like"/>
    <property type="match status" value="1"/>
</dbReference>
<accession>A0ABS2N6Z3</accession>
<comment type="similarity">
    <text evidence="1">Belongs to the thioredoxin family. DsbA subfamily.</text>
</comment>
<reference evidence="8 9" key="1">
    <citation type="submission" date="2021-01" db="EMBL/GenBank/DDBJ databases">
        <title>Genomic Encyclopedia of Type Strains, Phase IV (KMG-IV): sequencing the most valuable type-strain genomes for metagenomic binning, comparative biology and taxonomic classification.</title>
        <authorList>
            <person name="Goeker M."/>
        </authorList>
    </citation>
    <scope>NUCLEOTIDE SEQUENCE [LARGE SCALE GENOMIC DNA]</scope>
    <source>
        <strain evidence="8 9">DSM 24834</strain>
    </source>
</reference>
<evidence type="ECO:0000256" key="2">
    <source>
        <dbReference type="ARBA" id="ARBA00022729"/>
    </source>
</evidence>
<dbReference type="InterPro" id="IPR012336">
    <property type="entry name" value="Thioredoxin-like_fold"/>
</dbReference>
<keyword evidence="4" id="KW-1015">Disulfide bond</keyword>
<keyword evidence="9" id="KW-1185">Reference proteome</keyword>
<name>A0ABS2N6Z3_9BACI</name>
<feature type="domain" description="Thioredoxin-like fold" evidence="7">
    <location>
        <begin position="46"/>
        <end position="216"/>
    </location>
</feature>
<evidence type="ECO:0000256" key="3">
    <source>
        <dbReference type="ARBA" id="ARBA00023002"/>
    </source>
</evidence>
<dbReference type="Gene3D" id="3.40.30.10">
    <property type="entry name" value="Glutaredoxin"/>
    <property type="match status" value="1"/>
</dbReference>
<dbReference type="RefSeq" id="WP_205167881.1">
    <property type="nucleotide sequence ID" value="NZ_JAFBDZ010000001.1"/>
</dbReference>
<comment type="caution">
    <text evidence="8">The sequence shown here is derived from an EMBL/GenBank/DDBJ whole genome shotgun (WGS) entry which is preliminary data.</text>
</comment>
<dbReference type="Pfam" id="PF13462">
    <property type="entry name" value="Thioredoxin_4"/>
    <property type="match status" value="1"/>
</dbReference>
<dbReference type="EMBL" id="JAFBDZ010000001">
    <property type="protein sequence ID" value="MBM7583623.1"/>
    <property type="molecule type" value="Genomic_DNA"/>
</dbReference>
<feature type="region of interest" description="Disordered" evidence="6">
    <location>
        <begin position="33"/>
        <end position="53"/>
    </location>
</feature>
<evidence type="ECO:0000256" key="5">
    <source>
        <dbReference type="ARBA" id="ARBA00023284"/>
    </source>
</evidence>
<dbReference type="GO" id="GO:0016853">
    <property type="term" value="F:isomerase activity"/>
    <property type="evidence" value="ECO:0007669"/>
    <property type="project" value="UniProtKB-KW"/>
</dbReference>
<protein>
    <submittedName>
        <fullName evidence="8">Protein-disulfide isomerase</fullName>
    </submittedName>
</protein>
<dbReference type="PANTHER" id="PTHR13887:SF14">
    <property type="entry name" value="DISULFIDE BOND FORMATION PROTEIN D"/>
    <property type="match status" value="1"/>
</dbReference>
<sequence length="223" mass="25025">MKSGKGMKLVVLLTIVVFVVVAAVVIINNNKDDTTTTKTANQPSIEGQPTLGDKDAPVTVTEFGDFKCPSCKAWGEMVYPQLVKDYINPGKVKLSFINVLFHGEESTLASIAAESVYEQAPDSYWDFHKALFDEQPEGHDTLWVTPEKVLEVAKAFPEIDLKTLEKDMESQSTMDQVNIDEELVKEYNIQLTPTIMINGTIIEDPFDYEKIKEVIEEEMEGKE</sequence>
<keyword evidence="2" id="KW-0732">Signal</keyword>
<evidence type="ECO:0000256" key="6">
    <source>
        <dbReference type="SAM" id="MobiDB-lite"/>
    </source>
</evidence>
<evidence type="ECO:0000256" key="4">
    <source>
        <dbReference type="ARBA" id="ARBA00023157"/>
    </source>
</evidence>
<evidence type="ECO:0000313" key="9">
    <source>
        <dbReference type="Proteomes" id="UP001646157"/>
    </source>
</evidence>
<keyword evidence="3" id="KW-0560">Oxidoreductase</keyword>
<evidence type="ECO:0000313" key="8">
    <source>
        <dbReference type="EMBL" id="MBM7583623.1"/>
    </source>
</evidence>
<keyword evidence="5" id="KW-0676">Redox-active center</keyword>
<evidence type="ECO:0000259" key="7">
    <source>
        <dbReference type="Pfam" id="PF13462"/>
    </source>
</evidence>